<protein>
    <submittedName>
        <fullName evidence="4">Zinc-ribbon domain, plant</fullName>
    </submittedName>
</protein>
<dbReference type="Pfam" id="PF11331">
    <property type="entry name" value="Zn_ribbon_12"/>
    <property type="match status" value="1"/>
</dbReference>
<comment type="caution">
    <text evidence="4">The sequence shown here is derived from an EMBL/GenBank/DDBJ whole genome shotgun (WGS) entry which is preliminary data.</text>
</comment>
<organism evidence="4 5">
    <name type="scientific">Dillenia turbinata</name>
    <dbReference type="NCBI Taxonomy" id="194707"/>
    <lineage>
        <taxon>Eukaryota</taxon>
        <taxon>Viridiplantae</taxon>
        <taxon>Streptophyta</taxon>
        <taxon>Embryophyta</taxon>
        <taxon>Tracheophyta</taxon>
        <taxon>Spermatophyta</taxon>
        <taxon>Magnoliopsida</taxon>
        <taxon>eudicotyledons</taxon>
        <taxon>Gunneridae</taxon>
        <taxon>Pentapetalae</taxon>
        <taxon>Dilleniales</taxon>
        <taxon>Dilleniaceae</taxon>
        <taxon>Dillenia</taxon>
    </lineage>
</organism>
<feature type="region of interest" description="Disordered" evidence="2">
    <location>
        <begin position="548"/>
        <end position="603"/>
    </location>
</feature>
<evidence type="ECO:0000259" key="3">
    <source>
        <dbReference type="Pfam" id="PF11331"/>
    </source>
</evidence>
<feature type="compositionally biased region" description="Polar residues" evidence="2">
    <location>
        <begin position="19"/>
        <end position="38"/>
    </location>
</feature>
<feature type="region of interest" description="Disordered" evidence="2">
    <location>
        <begin position="615"/>
        <end position="677"/>
    </location>
</feature>
<feature type="compositionally biased region" description="Basic and acidic residues" evidence="2">
    <location>
        <begin position="548"/>
        <end position="559"/>
    </location>
</feature>
<evidence type="ECO:0000313" key="5">
    <source>
        <dbReference type="Proteomes" id="UP001370490"/>
    </source>
</evidence>
<keyword evidence="1" id="KW-0175">Coiled coil</keyword>
<name>A0AAN8WGB4_9MAGN</name>
<dbReference type="GO" id="GO:1900150">
    <property type="term" value="P:regulation of defense response to fungus"/>
    <property type="evidence" value="ECO:0007669"/>
    <property type="project" value="InterPro"/>
</dbReference>
<proteinExistence type="predicted"/>
<dbReference type="AlphaFoldDB" id="A0AAN8WGB4"/>
<feature type="compositionally biased region" description="Basic and acidic residues" evidence="2">
    <location>
        <begin position="617"/>
        <end position="631"/>
    </location>
</feature>
<dbReference type="EMBL" id="JBAMMX010000001">
    <property type="protein sequence ID" value="KAK6947887.1"/>
    <property type="molecule type" value="Genomic_DNA"/>
</dbReference>
<evidence type="ECO:0000256" key="1">
    <source>
        <dbReference type="SAM" id="Coils"/>
    </source>
</evidence>
<dbReference type="InterPro" id="IPR021480">
    <property type="entry name" value="Zinc_ribbon_12"/>
</dbReference>
<feature type="region of interest" description="Disordered" evidence="2">
    <location>
        <begin position="1"/>
        <end position="42"/>
    </location>
</feature>
<dbReference type="PANTHER" id="PTHR31105:SF42">
    <property type="entry name" value="OS02G0258300 PROTEIN"/>
    <property type="match status" value="1"/>
</dbReference>
<evidence type="ECO:0000256" key="2">
    <source>
        <dbReference type="SAM" id="MobiDB-lite"/>
    </source>
</evidence>
<keyword evidence="5" id="KW-1185">Reference proteome</keyword>
<dbReference type="Proteomes" id="UP001370490">
    <property type="component" value="Unassembled WGS sequence"/>
</dbReference>
<feature type="domain" description="Probable zinc-ribbon" evidence="3">
    <location>
        <begin position="442"/>
        <end position="483"/>
    </location>
</feature>
<sequence>MDENLVDASHHFNEENIDSDPTSSSKLKTNEVSGSNFEGNGVEKDEEVAKGFRYRRRGFSEESVDTKLDRNSYGHGYGMKQNLGQGVEEMRRISGGSVDNWVNGNGRGMNLGVPQLIRETLGDNVGGIRSAEQERLLEFRRSTGGASRHGRLSGFPYYGEGTSNYHPGSLYGYWGAMDNGKRIDRLSRVQDLEQNRAELLRKLDELKDQINRSCDTVEKPKERVLVDRQMVQNGIYSHIPEDPSGLSGNSAAQYGFDKHAPLQHPHFNQGTRLVDMQGLTYLMRRMPEKIPAYEDPYRLHMCQRAPNQLPHHYFPQRVEESFPAGCGGFDQESVSSYSEPGFHGPSCSCLHCYNRNWEVPTKVPPTILANGRIPNAQINPSSVHLRNHGALGPLDHQYSGANSLPLHPHDPYPHIGRPDNFGPESAGFGQRLSGALYHPVSGGAPFITCVHCFQLLELPRKKIAIDNEQQNLRCGACSNVILLLVEKKRLTVSIPSEAKLFLSEVDEGGDEKMSECAKSSHGWSPAADLASLFADYGVSGDNFQLEERRSRSDLEERHALKPSSSRSPGKIESVDREILIRDGSNSDPLPLKDINPPGPHASLQELFDYSTAMRRVKKEDQSKSMDQEKAIPVKCTSQHSVATETEVSYNEYGSSNLSQDNSAEVSKGNDQKPNNKGNISIVGLIKKGYKEFSRSVQGLENEIANVTVNGQPIPDYVVKNAEKLAGPIRPGDYWYDYHAGFWGVMGHPCLGMIPPFIEEFNYPMPENCAGGRTGVFVNGRELHHKDLNLLASRGLPTTRHKSYFIEISGRVMDEDTDEELDYLGKLAPSVVRAQKGRGMRVPRAIA</sequence>
<reference evidence="4 5" key="1">
    <citation type="submission" date="2023-12" db="EMBL/GenBank/DDBJ databases">
        <title>A high-quality genome assembly for Dillenia turbinata (Dilleniales).</title>
        <authorList>
            <person name="Chanderbali A."/>
        </authorList>
    </citation>
    <scope>NUCLEOTIDE SEQUENCE [LARGE SCALE GENOMIC DNA]</scope>
    <source>
        <strain evidence="4">LSX21</strain>
        <tissue evidence="4">Leaf</tissue>
    </source>
</reference>
<evidence type="ECO:0000313" key="4">
    <source>
        <dbReference type="EMBL" id="KAK6947887.1"/>
    </source>
</evidence>
<dbReference type="InterPro" id="IPR040244">
    <property type="entry name" value="EDR4-like"/>
</dbReference>
<feature type="compositionally biased region" description="Polar residues" evidence="2">
    <location>
        <begin position="635"/>
        <end position="664"/>
    </location>
</feature>
<gene>
    <name evidence="4" type="ORF">RJ641_001360</name>
</gene>
<feature type="coiled-coil region" evidence="1">
    <location>
        <begin position="189"/>
        <end position="216"/>
    </location>
</feature>
<accession>A0AAN8WGB4</accession>
<dbReference type="PANTHER" id="PTHR31105">
    <property type="entry name" value="EXTRA-LARGE G-PROTEIN-LIKE"/>
    <property type="match status" value="1"/>
</dbReference>